<sequence>MNKKEIIIILIFIGFCFVFAGPVFAKEKVKVNVSIDDHPLNNKGFIVIKLVDSRGKDIESNGTIHYKITDEFGNYKWAYKSYDGEIRLKYTAGIYKVDVKFDGDFHYNSDIKNKSVIVKTEKFNPYTYYDNHNWGLNQEIDDYIEYNYWDEDIYDDPTNYDGEGP</sequence>
<evidence type="ECO:0000313" key="2">
    <source>
        <dbReference type="Proteomes" id="UP000199506"/>
    </source>
</evidence>
<dbReference type="RefSeq" id="WP_091699082.1">
    <property type="nucleotide sequence ID" value="NZ_FOAK01000003.1"/>
</dbReference>
<gene>
    <name evidence="1" type="ORF">SAMN05216439_1234</name>
</gene>
<dbReference type="Proteomes" id="UP000199506">
    <property type="component" value="Unassembled WGS sequence"/>
</dbReference>
<accession>A0A1H7ILZ8</accession>
<dbReference type="OrthoDB" id="78057at2157"/>
<name>A0A1H7ILZ8_9EURY</name>
<organism evidence="1 2">
    <name type="scientific">Methanobrevibacter gottschalkii</name>
    <dbReference type="NCBI Taxonomy" id="190974"/>
    <lineage>
        <taxon>Archaea</taxon>
        <taxon>Methanobacteriati</taxon>
        <taxon>Methanobacteriota</taxon>
        <taxon>Methanomada group</taxon>
        <taxon>Methanobacteria</taxon>
        <taxon>Methanobacteriales</taxon>
        <taxon>Methanobacteriaceae</taxon>
        <taxon>Methanobrevibacter</taxon>
    </lineage>
</organism>
<dbReference type="AlphaFoldDB" id="A0A1H7ILZ8"/>
<evidence type="ECO:0000313" key="1">
    <source>
        <dbReference type="EMBL" id="SEK61745.1"/>
    </source>
</evidence>
<protein>
    <submittedName>
        <fullName evidence="1">Uncharacterized protein</fullName>
    </submittedName>
</protein>
<reference evidence="1 2" key="1">
    <citation type="submission" date="2016-10" db="EMBL/GenBank/DDBJ databases">
        <authorList>
            <person name="de Groot N.N."/>
        </authorList>
    </citation>
    <scope>NUCLEOTIDE SEQUENCE [LARGE SCALE GENOMIC DNA]</scope>
    <source>
        <strain evidence="1 2">DSM 11978</strain>
    </source>
</reference>
<dbReference type="EMBL" id="FOAK01000003">
    <property type="protein sequence ID" value="SEK61745.1"/>
    <property type="molecule type" value="Genomic_DNA"/>
</dbReference>
<proteinExistence type="predicted"/>